<feature type="transmembrane region" description="Helical" evidence="7">
    <location>
        <begin position="90"/>
        <end position="110"/>
    </location>
</feature>
<keyword evidence="4 7" id="KW-0812">Transmembrane</keyword>
<dbReference type="InterPro" id="IPR020846">
    <property type="entry name" value="MFS_dom"/>
</dbReference>
<evidence type="ECO:0000259" key="8">
    <source>
        <dbReference type="PROSITE" id="PS50850"/>
    </source>
</evidence>
<protein>
    <recommendedName>
        <fullName evidence="8">Major facilitator superfamily (MFS) profile domain-containing protein</fullName>
    </recommendedName>
</protein>
<dbReference type="GO" id="GO:0005886">
    <property type="term" value="C:plasma membrane"/>
    <property type="evidence" value="ECO:0007669"/>
    <property type="project" value="TreeGrafter"/>
</dbReference>
<dbReference type="InterPro" id="IPR010573">
    <property type="entry name" value="MFS_Str1/Tri12-like"/>
</dbReference>
<dbReference type="Pfam" id="PF06609">
    <property type="entry name" value="TRI12"/>
    <property type="match status" value="1"/>
</dbReference>
<comment type="subcellular location">
    <subcellularLocation>
        <location evidence="1">Membrane</location>
        <topology evidence="1">Multi-pass membrane protein</topology>
    </subcellularLocation>
</comment>
<feature type="transmembrane region" description="Helical" evidence="7">
    <location>
        <begin position="21"/>
        <end position="54"/>
    </location>
</feature>
<dbReference type="EMBL" id="PDLN01000001">
    <property type="protein sequence ID" value="RDW95261.1"/>
    <property type="molecule type" value="Genomic_DNA"/>
</dbReference>
<comment type="similarity">
    <text evidence="2">Belongs to the major facilitator superfamily. TCR/Tet family.</text>
</comment>
<keyword evidence="6 7" id="KW-0472">Membrane</keyword>
<feature type="transmembrane region" description="Helical" evidence="7">
    <location>
        <begin position="301"/>
        <end position="323"/>
    </location>
</feature>
<organism evidence="9 10">
    <name type="scientific">Coleophoma crateriformis</name>
    <dbReference type="NCBI Taxonomy" id="565419"/>
    <lineage>
        <taxon>Eukaryota</taxon>
        <taxon>Fungi</taxon>
        <taxon>Dikarya</taxon>
        <taxon>Ascomycota</taxon>
        <taxon>Pezizomycotina</taxon>
        <taxon>Leotiomycetes</taxon>
        <taxon>Helotiales</taxon>
        <taxon>Dermateaceae</taxon>
        <taxon>Coleophoma</taxon>
    </lineage>
</organism>
<feature type="transmembrane region" description="Helical" evidence="7">
    <location>
        <begin position="225"/>
        <end position="246"/>
    </location>
</feature>
<feature type="transmembrane region" description="Helical" evidence="7">
    <location>
        <begin position="466"/>
        <end position="487"/>
    </location>
</feature>
<dbReference type="PRINTS" id="PR01036">
    <property type="entry name" value="TCRTETB"/>
</dbReference>
<keyword evidence="3" id="KW-0813">Transport</keyword>
<evidence type="ECO:0000313" key="10">
    <source>
        <dbReference type="Proteomes" id="UP000256328"/>
    </source>
</evidence>
<name>A0A3D8TA22_9HELO</name>
<gene>
    <name evidence="9" type="ORF">BP5796_01024</name>
</gene>
<dbReference type="InterPro" id="IPR036259">
    <property type="entry name" value="MFS_trans_sf"/>
</dbReference>
<keyword evidence="10" id="KW-1185">Reference proteome</keyword>
<dbReference type="PANTHER" id="PTHR23501">
    <property type="entry name" value="MAJOR FACILITATOR SUPERFAMILY"/>
    <property type="match status" value="1"/>
</dbReference>
<evidence type="ECO:0000256" key="7">
    <source>
        <dbReference type="SAM" id="Phobius"/>
    </source>
</evidence>
<feature type="transmembrane region" description="Helical" evidence="7">
    <location>
        <begin position="266"/>
        <end position="289"/>
    </location>
</feature>
<feature type="transmembrane region" description="Helical" evidence="7">
    <location>
        <begin position="329"/>
        <end position="347"/>
    </location>
</feature>
<evidence type="ECO:0000256" key="4">
    <source>
        <dbReference type="ARBA" id="ARBA00022692"/>
    </source>
</evidence>
<evidence type="ECO:0000256" key="6">
    <source>
        <dbReference type="ARBA" id="ARBA00023136"/>
    </source>
</evidence>
<comment type="caution">
    <text evidence="9">The sequence shown here is derived from an EMBL/GenBank/DDBJ whole genome shotgun (WGS) entry which is preliminary data.</text>
</comment>
<evidence type="ECO:0000256" key="5">
    <source>
        <dbReference type="ARBA" id="ARBA00022989"/>
    </source>
</evidence>
<evidence type="ECO:0000256" key="2">
    <source>
        <dbReference type="ARBA" id="ARBA00007520"/>
    </source>
</evidence>
<keyword evidence="5 7" id="KW-1133">Transmembrane helix</keyword>
<reference evidence="9 10" key="1">
    <citation type="journal article" date="2018" name="IMA Fungus">
        <title>IMA Genome-F 9: Draft genome sequence of Annulohypoxylon stygium, Aspergillus mulundensis, Berkeleyomyces basicola (syn. Thielaviopsis basicola), Ceratocystis smalleyi, two Cercospora beticola strains, Coleophoma cylindrospora, Fusarium fracticaudum, Phialophora cf. hyalina, and Morchella septimelata.</title>
        <authorList>
            <person name="Wingfield B.D."/>
            <person name="Bills G.F."/>
            <person name="Dong Y."/>
            <person name="Huang W."/>
            <person name="Nel W.J."/>
            <person name="Swalarsk-Parry B.S."/>
            <person name="Vaghefi N."/>
            <person name="Wilken P.M."/>
            <person name="An Z."/>
            <person name="de Beer Z.W."/>
            <person name="De Vos L."/>
            <person name="Chen L."/>
            <person name="Duong T.A."/>
            <person name="Gao Y."/>
            <person name="Hammerbacher A."/>
            <person name="Kikkert J.R."/>
            <person name="Li Y."/>
            <person name="Li H."/>
            <person name="Li K."/>
            <person name="Li Q."/>
            <person name="Liu X."/>
            <person name="Ma X."/>
            <person name="Naidoo K."/>
            <person name="Pethybridge S.J."/>
            <person name="Sun J."/>
            <person name="Steenkamp E.T."/>
            <person name="van der Nest M.A."/>
            <person name="van Wyk S."/>
            <person name="Wingfield M.J."/>
            <person name="Xiong C."/>
            <person name="Yue Q."/>
            <person name="Zhang X."/>
        </authorList>
    </citation>
    <scope>NUCLEOTIDE SEQUENCE [LARGE SCALE GENOMIC DNA]</scope>
    <source>
        <strain evidence="9 10">BP5796</strain>
    </source>
</reference>
<feature type="transmembrane region" description="Helical" evidence="7">
    <location>
        <begin position="60"/>
        <end position="78"/>
    </location>
</feature>
<dbReference type="OrthoDB" id="10021397at2759"/>
<accession>A0A3D8TA22</accession>
<evidence type="ECO:0000256" key="3">
    <source>
        <dbReference type="ARBA" id="ARBA00022448"/>
    </source>
</evidence>
<dbReference type="AlphaFoldDB" id="A0A3D8TA22"/>
<dbReference type="Proteomes" id="UP000256328">
    <property type="component" value="Unassembled WGS sequence"/>
</dbReference>
<dbReference type="GO" id="GO:0022857">
    <property type="term" value="F:transmembrane transporter activity"/>
    <property type="evidence" value="ECO:0007669"/>
    <property type="project" value="InterPro"/>
</dbReference>
<dbReference type="Pfam" id="PF07690">
    <property type="entry name" value="MFS_1"/>
    <property type="match status" value="1"/>
</dbReference>
<proteinExistence type="inferred from homology"/>
<evidence type="ECO:0000313" key="9">
    <source>
        <dbReference type="EMBL" id="RDW95261.1"/>
    </source>
</evidence>
<evidence type="ECO:0000256" key="1">
    <source>
        <dbReference type="ARBA" id="ARBA00004141"/>
    </source>
</evidence>
<feature type="transmembrane region" description="Helical" evidence="7">
    <location>
        <begin position="150"/>
        <end position="174"/>
    </location>
</feature>
<feature type="transmembrane region" description="Helical" evidence="7">
    <location>
        <begin position="194"/>
        <end position="218"/>
    </location>
</feature>
<dbReference type="InterPro" id="IPR011701">
    <property type="entry name" value="MFS"/>
</dbReference>
<feature type="transmembrane region" description="Helical" evidence="7">
    <location>
        <begin position="116"/>
        <end position="138"/>
    </location>
</feature>
<dbReference type="Gene3D" id="1.20.1720.10">
    <property type="entry name" value="Multidrug resistance protein D"/>
    <property type="match status" value="1"/>
</dbReference>
<dbReference type="Gene3D" id="1.20.1250.20">
    <property type="entry name" value="MFS general substrate transporter like domains"/>
    <property type="match status" value="1"/>
</dbReference>
<sequence length="529" mass="55923">MNDPNGLLQKADGRVTKKSRAFKFAFVSLCACNFISILDTVIIASALPAIAHALDATSNQAYWCGTGFLFAEAALQPVYGALSEIFGRKICLIIALATFTLGSLLCAVAQNISWLIAARVVQGLGAGGISVLVTMIVADMVALRERSKYIGIMALGSAVALVSGYVLGAAIAGRSTWRLTTRLSVKENIRRADWLGMFILTASMISLLFGVTSGGVLYPWRSANVLAPLIIGGIGTFLFFVFEGIIAKNPMMPLRLFSNRTSLSAYFTSFVLGLTLWAMEYYLILYFLVTRQKSLLGAAVDILPGTATVPVAAAVAGFVIASTHHFRNINSIALILLTVGLGLTSLLRPNSNKGVQFGFQILYGIGGGILFPGKQIAVQASQADVDVPMGTALTTFTISLGEAFGVAIGGSIFQNTWDSRVASGHGAGLIPTSYILPHEEAEQAGSLIKGFPNDVQVVYRSIMSECINAIFIVLAVFAALAALGSFVSKNISLDRDSTSAQEFVELSKVEALELAVATTGSGVLSKSVE</sequence>
<dbReference type="PANTHER" id="PTHR23501:SF102">
    <property type="entry name" value="DRUG TRANSPORTER, PUTATIVE (AFU_ORTHOLOGUE AFUA_3G08530)-RELATED"/>
    <property type="match status" value="1"/>
</dbReference>
<feature type="domain" description="Major facilitator superfamily (MFS) profile" evidence="8">
    <location>
        <begin position="25"/>
        <end position="493"/>
    </location>
</feature>
<dbReference type="SUPFAM" id="SSF103473">
    <property type="entry name" value="MFS general substrate transporter"/>
    <property type="match status" value="1"/>
</dbReference>
<dbReference type="PROSITE" id="PS50850">
    <property type="entry name" value="MFS"/>
    <property type="match status" value="1"/>
</dbReference>